<evidence type="ECO:0000256" key="5">
    <source>
        <dbReference type="ARBA" id="ARBA00023002"/>
    </source>
</evidence>
<dbReference type="WBParaSite" id="TCLT_0000175401-mRNA-1">
    <property type="protein sequence ID" value="TCLT_0000175401-mRNA-1"/>
    <property type="gene ID" value="TCLT_0000175401"/>
</dbReference>
<comment type="cofactor">
    <cofactor evidence="1">
        <name>FAD</name>
        <dbReference type="ChEBI" id="CHEBI:57692"/>
    </cofactor>
</comment>
<dbReference type="OrthoDB" id="683240at2759"/>
<dbReference type="AlphaFoldDB" id="A0A0N5CNJ3"/>
<proteinExistence type="inferred from homology"/>
<evidence type="ECO:0000256" key="1">
    <source>
        <dbReference type="ARBA" id="ARBA00001974"/>
    </source>
</evidence>
<dbReference type="SUPFAM" id="SSF51905">
    <property type="entry name" value="FAD/NAD(P)-binding domain"/>
    <property type="match status" value="1"/>
</dbReference>
<dbReference type="GO" id="GO:0004497">
    <property type="term" value="F:monooxygenase activity"/>
    <property type="evidence" value="ECO:0007669"/>
    <property type="project" value="UniProtKB-KW"/>
</dbReference>
<organism evidence="10">
    <name type="scientific">Thelazia callipaeda</name>
    <name type="common">Oriental eyeworm</name>
    <name type="synonym">Parasitic nematode</name>
    <dbReference type="NCBI Taxonomy" id="103827"/>
    <lineage>
        <taxon>Eukaryota</taxon>
        <taxon>Metazoa</taxon>
        <taxon>Ecdysozoa</taxon>
        <taxon>Nematoda</taxon>
        <taxon>Chromadorea</taxon>
        <taxon>Rhabditida</taxon>
        <taxon>Spirurina</taxon>
        <taxon>Spiruromorpha</taxon>
        <taxon>Thelazioidea</taxon>
        <taxon>Thelaziidae</taxon>
        <taxon>Thelazia</taxon>
    </lineage>
</organism>
<dbReference type="Gene3D" id="3.50.50.60">
    <property type="entry name" value="FAD/NAD(P)-binding domain"/>
    <property type="match status" value="1"/>
</dbReference>
<keyword evidence="5" id="KW-0560">Oxidoreductase</keyword>
<keyword evidence="9" id="KW-1185">Reference proteome</keyword>
<gene>
    <name evidence="8" type="ORF">TCLT_LOCUS1755</name>
</gene>
<evidence type="ECO:0000313" key="10">
    <source>
        <dbReference type="WBParaSite" id="TCLT_0000175401-mRNA-1"/>
    </source>
</evidence>
<feature type="domain" description="FAD-binding" evidence="7">
    <location>
        <begin position="73"/>
        <end position="187"/>
    </location>
</feature>
<dbReference type="GO" id="GO:0071949">
    <property type="term" value="F:FAD binding"/>
    <property type="evidence" value="ECO:0007669"/>
    <property type="project" value="InterPro"/>
</dbReference>
<accession>A0A0N5CNJ3</accession>
<dbReference type="STRING" id="103827.A0A0N5CNJ3"/>
<dbReference type="GO" id="GO:0005739">
    <property type="term" value="C:mitochondrion"/>
    <property type="evidence" value="ECO:0007669"/>
    <property type="project" value="TreeGrafter"/>
</dbReference>
<comment type="similarity">
    <text evidence="2">Belongs to the UbiH/COQ6 family.</text>
</comment>
<evidence type="ECO:0000313" key="8">
    <source>
        <dbReference type="EMBL" id="VDM97358.1"/>
    </source>
</evidence>
<dbReference type="InterPro" id="IPR018168">
    <property type="entry name" value="Ubi_Hdrlase_CS"/>
</dbReference>
<dbReference type="InterPro" id="IPR010971">
    <property type="entry name" value="UbiH/COQ6"/>
</dbReference>
<name>A0A0N5CNJ3_THECL</name>
<dbReference type="PANTHER" id="PTHR43876:SF7">
    <property type="entry name" value="UBIQUINONE BIOSYNTHESIS MONOOXYGENASE COQ6, MITOCHONDRIAL"/>
    <property type="match status" value="1"/>
</dbReference>
<dbReference type="InterPro" id="IPR036188">
    <property type="entry name" value="FAD/NAD-bd_sf"/>
</dbReference>
<keyword evidence="3" id="KW-0285">Flavoprotein</keyword>
<feature type="domain" description="FAD-binding" evidence="7">
    <location>
        <begin position="228"/>
        <end position="272"/>
    </location>
</feature>
<evidence type="ECO:0000256" key="3">
    <source>
        <dbReference type="ARBA" id="ARBA00022630"/>
    </source>
</evidence>
<sequence length="342" mass="37507">MDSCSSSSIGFLQPNPSNEIAYIVENNAIIGFLANRIKQNCPNVTVKMKAKVTECKVPLGLNEFATIVLDDGTKLKTSLIIGADGARSHVRNVLNFKYTNWEYGQTAVVANLQVQASENNSVAWQRFTPNGPVALLPLTENMSSVTWSTNPKHALELLSLPPEQFVDQLNEFLTTDVHQDLITNQFLSVADQVLGGLFGINERPKFTVPEVISVIGDTRAAFPLGFGYSHSYISSRVALIGDAAHRTHPLAGQGVNLGWSDVKVLLKCLEKCVIDGGDLGSITYLSDYDAEGQRRNVPVQVACDWLNRLYLTSSTPLILLRSCGLNLIDRVTPLKVCSFYDF</sequence>
<dbReference type="PANTHER" id="PTHR43876">
    <property type="entry name" value="UBIQUINONE BIOSYNTHESIS MONOOXYGENASE COQ6, MITOCHONDRIAL"/>
    <property type="match status" value="1"/>
</dbReference>
<dbReference type="PRINTS" id="PR00420">
    <property type="entry name" value="RNGMNOXGNASE"/>
</dbReference>
<keyword evidence="6" id="KW-0503">Monooxygenase</keyword>
<evidence type="ECO:0000256" key="4">
    <source>
        <dbReference type="ARBA" id="ARBA00022827"/>
    </source>
</evidence>
<evidence type="ECO:0000256" key="6">
    <source>
        <dbReference type="ARBA" id="ARBA00023033"/>
    </source>
</evidence>
<evidence type="ECO:0000259" key="7">
    <source>
        <dbReference type="Pfam" id="PF01494"/>
    </source>
</evidence>
<dbReference type="Proteomes" id="UP000276776">
    <property type="component" value="Unassembled WGS sequence"/>
</dbReference>
<dbReference type="OMA" id="QQDITWQ"/>
<dbReference type="EMBL" id="UYYF01000260">
    <property type="protein sequence ID" value="VDM97358.1"/>
    <property type="molecule type" value="Genomic_DNA"/>
</dbReference>
<reference evidence="10" key="1">
    <citation type="submission" date="2017-02" db="UniProtKB">
        <authorList>
            <consortium name="WormBaseParasite"/>
        </authorList>
    </citation>
    <scope>IDENTIFICATION</scope>
</reference>
<dbReference type="GO" id="GO:0016705">
    <property type="term" value="F:oxidoreductase activity, acting on paired donors, with incorporation or reduction of molecular oxygen"/>
    <property type="evidence" value="ECO:0007669"/>
    <property type="project" value="InterPro"/>
</dbReference>
<dbReference type="InterPro" id="IPR051205">
    <property type="entry name" value="UbiH/COQ6_monooxygenase"/>
</dbReference>
<evidence type="ECO:0000313" key="9">
    <source>
        <dbReference type="Proteomes" id="UP000276776"/>
    </source>
</evidence>
<protein>
    <submittedName>
        <fullName evidence="10">Ubiquinone biosynthesis monooxygenase COQ6, mitochondrial</fullName>
    </submittedName>
</protein>
<reference evidence="8 9" key="2">
    <citation type="submission" date="2018-11" db="EMBL/GenBank/DDBJ databases">
        <authorList>
            <consortium name="Pathogen Informatics"/>
        </authorList>
    </citation>
    <scope>NUCLEOTIDE SEQUENCE [LARGE SCALE GENOMIC DNA]</scope>
</reference>
<dbReference type="NCBIfam" id="TIGR01988">
    <property type="entry name" value="Ubi-OHases"/>
    <property type="match status" value="1"/>
</dbReference>
<dbReference type="InterPro" id="IPR002938">
    <property type="entry name" value="FAD-bd"/>
</dbReference>
<evidence type="ECO:0000256" key="2">
    <source>
        <dbReference type="ARBA" id="ARBA00005349"/>
    </source>
</evidence>
<dbReference type="GO" id="GO:0006744">
    <property type="term" value="P:ubiquinone biosynthetic process"/>
    <property type="evidence" value="ECO:0007669"/>
    <property type="project" value="InterPro"/>
</dbReference>
<dbReference type="Gene3D" id="3.30.9.10">
    <property type="entry name" value="D-Amino Acid Oxidase, subunit A, domain 2"/>
    <property type="match status" value="1"/>
</dbReference>
<dbReference type="Pfam" id="PF01494">
    <property type="entry name" value="FAD_binding_3"/>
    <property type="match status" value="2"/>
</dbReference>
<dbReference type="PROSITE" id="PS01304">
    <property type="entry name" value="UBIH"/>
    <property type="match status" value="1"/>
</dbReference>
<keyword evidence="4" id="KW-0274">FAD</keyword>